<dbReference type="AlphaFoldDB" id="A0A926F6E9"/>
<accession>A0A926F6E9</accession>
<keyword evidence="2" id="KW-1185">Reference proteome</keyword>
<sequence>MNEFDPLRVNSYSIIELADMIEGHVVTKDEIYACGLAAPRRPQLETELNNRRHVIIEDEEDWALATRKHTTTTEGYEGYEYYLRKYDKWPPEYRGKYVAYAKAAIDDIAIKLEKLKTELFESMREEPWLFKAEGVKKLLEGVSRPEELEALRNLPDITSKFLASGQKISYEDLRNKGIIPSNIKIENLIAEDQFLVQTNISDLGTFPIEKRTDVYFFGVPRGGKSSVLAGILSNMDKRGVAIYQPHWNQNDQDLVSEYYYGLIESTRRGKFPVSTQADSISFMKLDLKLKKRQNLLTFVEIGGEAFEQVYESHKRGYSAWGELGAGSCLRSQNRKLLIFILDYSLVKGINNQSNEDKQRRVLNTALQILSTDGTGRNYSDGCTLSKVDTVAVIVTKSDLMECTDRDQRTDIALKYISNNFAAFMTALENACSKFGINKAIGYKPYVMAFSLGKLLVGNTYAYDPTDSESIVNFISDVTAGENTSFLGRVFGSN</sequence>
<organism evidence="1 2">
    <name type="scientific">Jilunia laotingensis</name>
    <dbReference type="NCBI Taxonomy" id="2763675"/>
    <lineage>
        <taxon>Bacteria</taxon>
        <taxon>Pseudomonadati</taxon>
        <taxon>Bacteroidota</taxon>
        <taxon>Bacteroidia</taxon>
        <taxon>Bacteroidales</taxon>
        <taxon>Bacteroidaceae</taxon>
        <taxon>Jilunia</taxon>
    </lineage>
</organism>
<evidence type="ECO:0000313" key="1">
    <source>
        <dbReference type="EMBL" id="MBC8593777.1"/>
    </source>
</evidence>
<reference evidence="1" key="1">
    <citation type="submission" date="2020-08" db="EMBL/GenBank/DDBJ databases">
        <title>Genome public.</title>
        <authorList>
            <person name="Liu C."/>
            <person name="Sun Q."/>
        </authorList>
    </citation>
    <scope>NUCLEOTIDE SEQUENCE</scope>
    <source>
        <strain evidence="1">N12</strain>
    </source>
</reference>
<protein>
    <submittedName>
        <fullName evidence="1">Uncharacterized protein</fullName>
    </submittedName>
</protein>
<comment type="caution">
    <text evidence="1">The sequence shown here is derived from an EMBL/GenBank/DDBJ whole genome shotgun (WGS) entry which is preliminary data.</text>
</comment>
<evidence type="ECO:0000313" key="2">
    <source>
        <dbReference type="Proteomes" id="UP000651085"/>
    </source>
</evidence>
<dbReference type="Proteomes" id="UP000651085">
    <property type="component" value="Unassembled WGS sequence"/>
</dbReference>
<dbReference type="EMBL" id="JACRTF010000001">
    <property type="protein sequence ID" value="MBC8593777.1"/>
    <property type="molecule type" value="Genomic_DNA"/>
</dbReference>
<dbReference type="RefSeq" id="WP_262434883.1">
    <property type="nucleotide sequence ID" value="NZ_JACRTF010000001.1"/>
</dbReference>
<proteinExistence type="predicted"/>
<gene>
    <name evidence="1" type="ORF">H8744_11060</name>
</gene>
<name>A0A926F6E9_9BACT</name>